<protein>
    <recommendedName>
        <fullName evidence="2">Oxidoreductase-like domain-containing protein</fullName>
    </recommendedName>
</protein>
<comment type="caution">
    <text evidence="3">The sequence shown here is derived from an EMBL/GenBank/DDBJ whole genome shotgun (WGS) entry which is preliminary data.</text>
</comment>
<dbReference type="Proteomes" id="UP000815325">
    <property type="component" value="Unassembled WGS sequence"/>
</dbReference>
<feature type="region of interest" description="Disordered" evidence="1">
    <location>
        <begin position="170"/>
        <end position="204"/>
    </location>
</feature>
<accession>A0ABQ7GJH7</accession>
<evidence type="ECO:0000313" key="4">
    <source>
        <dbReference type="Proteomes" id="UP000815325"/>
    </source>
</evidence>
<proteinExistence type="predicted"/>
<dbReference type="EMBL" id="MU069739">
    <property type="protein sequence ID" value="KAF5834769.1"/>
    <property type="molecule type" value="Genomic_DNA"/>
</dbReference>
<evidence type="ECO:0000259" key="2">
    <source>
        <dbReference type="Pfam" id="PF09791"/>
    </source>
</evidence>
<feature type="compositionally biased region" description="Low complexity" evidence="1">
    <location>
        <begin position="190"/>
        <end position="204"/>
    </location>
</feature>
<evidence type="ECO:0000313" key="3">
    <source>
        <dbReference type="EMBL" id="KAF5834769.1"/>
    </source>
</evidence>
<gene>
    <name evidence="3" type="ORF">DUNSADRAFT_8457</name>
</gene>
<evidence type="ECO:0000256" key="1">
    <source>
        <dbReference type="SAM" id="MobiDB-lite"/>
    </source>
</evidence>
<name>A0ABQ7GJH7_DUNSA</name>
<organism evidence="3 4">
    <name type="scientific">Dunaliella salina</name>
    <name type="common">Green alga</name>
    <name type="synonym">Protococcus salinus</name>
    <dbReference type="NCBI Taxonomy" id="3046"/>
    <lineage>
        <taxon>Eukaryota</taxon>
        <taxon>Viridiplantae</taxon>
        <taxon>Chlorophyta</taxon>
        <taxon>core chlorophytes</taxon>
        <taxon>Chlorophyceae</taxon>
        <taxon>CS clade</taxon>
        <taxon>Chlamydomonadales</taxon>
        <taxon>Dunaliellaceae</taxon>
        <taxon>Dunaliella</taxon>
    </lineage>
</organism>
<dbReference type="Pfam" id="PF09791">
    <property type="entry name" value="Oxidored-like"/>
    <property type="match status" value="1"/>
</dbReference>
<sequence length="204" mass="22892">MAFELAAPVLRQLTKCGCRGSLSALNTCGVGWLAKQTCSPQGHHVAGQPEQHSMGPLSWQFRAFNGSSASPFGAGVLHCPPPREPAPDECCQCGCPACVWDLYDEEYRKWQSKQNEFAPRPATLSSVSADAFEQLEAELQMQQEIKQQQQLHQERLRHIDEMRAQRDQVLEQRERLRSERRRRRREQRGAQEAAAAGTAAKAGH</sequence>
<feature type="domain" description="Oxidoreductase-like" evidence="2">
    <location>
        <begin position="74"/>
        <end position="117"/>
    </location>
</feature>
<reference evidence="3" key="1">
    <citation type="submission" date="2017-08" db="EMBL/GenBank/DDBJ databases">
        <authorList>
            <person name="Polle J.E."/>
            <person name="Barry K."/>
            <person name="Cushman J."/>
            <person name="Schmutz J."/>
            <person name="Tran D."/>
            <person name="Hathwaick L.T."/>
            <person name="Yim W.C."/>
            <person name="Jenkins J."/>
            <person name="Mckie-Krisberg Z.M."/>
            <person name="Prochnik S."/>
            <person name="Lindquist E."/>
            <person name="Dockter R.B."/>
            <person name="Adam C."/>
            <person name="Molina H."/>
            <person name="Bunkerborg J."/>
            <person name="Jin E."/>
            <person name="Buchheim M."/>
            <person name="Magnuson J."/>
        </authorList>
    </citation>
    <scope>NUCLEOTIDE SEQUENCE</scope>
    <source>
        <strain evidence="3">CCAP 19/18</strain>
    </source>
</reference>
<dbReference type="InterPro" id="IPR019180">
    <property type="entry name" value="Oxidoreductase-like_N"/>
</dbReference>
<keyword evidence="4" id="KW-1185">Reference proteome</keyword>